<sequence length="74" mass="8264">MWHKEKQIVLLKFVGKPGSSFICFSLPINIFICLVKKVLVADDDFGIADVMLDLCMSGVDANVVCKELKVNDNF</sequence>
<evidence type="ECO:0000313" key="1">
    <source>
        <dbReference type="EMBL" id="KAA9041160.1"/>
    </source>
</evidence>
<protein>
    <submittedName>
        <fullName evidence="1">Uncharacterized protein</fullName>
    </submittedName>
</protein>
<name>A0A5J5IJD0_9BACT</name>
<reference evidence="1 2" key="1">
    <citation type="submission" date="2019-09" db="EMBL/GenBank/DDBJ databases">
        <title>Draft genome sequence of Ginsengibacter sp. BR5-29.</title>
        <authorList>
            <person name="Im W.-T."/>
        </authorList>
    </citation>
    <scope>NUCLEOTIDE SEQUENCE [LARGE SCALE GENOMIC DNA]</scope>
    <source>
        <strain evidence="1 2">BR5-29</strain>
    </source>
</reference>
<comment type="caution">
    <text evidence="1">The sequence shown here is derived from an EMBL/GenBank/DDBJ whole genome shotgun (WGS) entry which is preliminary data.</text>
</comment>
<dbReference type="AlphaFoldDB" id="A0A5J5IJD0"/>
<gene>
    <name evidence="1" type="ORF">FW778_03740</name>
</gene>
<dbReference type="EMBL" id="VYQF01000001">
    <property type="protein sequence ID" value="KAA9041160.1"/>
    <property type="molecule type" value="Genomic_DNA"/>
</dbReference>
<accession>A0A5J5IJD0</accession>
<dbReference type="Proteomes" id="UP000326903">
    <property type="component" value="Unassembled WGS sequence"/>
</dbReference>
<proteinExistence type="predicted"/>
<dbReference type="RefSeq" id="WP_150413249.1">
    <property type="nucleotide sequence ID" value="NZ_VYQF01000001.1"/>
</dbReference>
<keyword evidence="2" id="KW-1185">Reference proteome</keyword>
<evidence type="ECO:0000313" key="2">
    <source>
        <dbReference type="Proteomes" id="UP000326903"/>
    </source>
</evidence>
<organism evidence="1 2">
    <name type="scientific">Ginsengibacter hankyongi</name>
    <dbReference type="NCBI Taxonomy" id="2607284"/>
    <lineage>
        <taxon>Bacteria</taxon>
        <taxon>Pseudomonadati</taxon>
        <taxon>Bacteroidota</taxon>
        <taxon>Chitinophagia</taxon>
        <taxon>Chitinophagales</taxon>
        <taxon>Chitinophagaceae</taxon>
        <taxon>Ginsengibacter</taxon>
    </lineage>
</organism>